<evidence type="ECO:0000313" key="4">
    <source>
        <dbReference type="Proteomes" id="UP000661691"/>
    </source>
</evidence>
<dbReference type="AlphaFoldDB" id="A0A926NB59"/>
<dbReference type="Proteomes" id="UP000661691">
    <property type="component" value="Unassembled WGS sequence"/>
</dbReference>
<dbReference type="RefSeq" id="WP_191142654.1">
    <property type="nucleotide sequence ID" value="NZ_JACXAH010000031.1"/>
</dbReference>
<dbReference type="PANTHER" id="PTHR34475:SF1">
    <property type="entry name" value="CYTOSKELETON PROTEIN RODZ"/>
    <property type="match status" value="1"/>
</dbReference>
<evidence type="ECO:0000313" key="3">
    <source>
        <dbReference type="EMBL" id="MBD1373656.1"/>
    </source>
</evidence>
<feature type="compositionally biased region" description="Polar residues" evidence="1">
    <location>
        <begin position="132"/>
        <end position="146"/>
    </location>
</feature>
<reference evidence="3" key="1">
    <citation type="submission" date="2020-09" db="EMBL/GenBank/DDBJ databases">
        <title>A novel bacterium of genus Hazenella, isolated from South China Sea.</title>
        <authorList>
            <person name="Huang H."/>
            <person name="Mo K."/>
            <person name="Hu Y."/>
        </authorList>
    </citation>
    <scope>NUCLEOTIDE SEQUENCE</scope>
    <source>
        <strain evidence="3">IB182357</strain>
    </source>
</reference>
<dbReference type="InterPro" id="IPR050400">
    <property type="entry name" value="Bact_Cytoskel_RodZ"/>
</dbReference>
<keyword evidence="2" id="KW-0472">Membrane</keyword>
<evidence type="ECO:0000256" key="2">
    <source>
        <dbReference type="SAM" id="Phobius"/>
    </source>
</evidence>
<dbReference type="Gene3D" id="1.10.260.40">
    <property type="entry name" value="lambda repressor-like DNA-binding domains"/>
    <property type="match status" value="1"/>
</dbReference>
<dbReference type="GO" id="GO:0003677">
    <property type="term" value="F:DNA binding"/>
    <property type="evidence" value="ECO:0007669"/>
    <property type="project" value="InterPro"/>
</dbReference>
<keyword evidence="2" id="KW-1133">Transmembrane helix</keyword>
<keyword evidence="4" id="KW-1185">Reference proteome</keyword>
<dbReference type="PANTHER" id="PTHR34475">
    <property type="match status" value="1"/>
</dbReference>
<dbReference type="Pfam" id="PF13413">
    <property type="entry name" value="HTH_25"/>
    <property type="match status" value="1"/>
</dbReference>
<dbReference type="SUPFAM" id="SSF47413">
    <property type="entry name" value="lambda repressor-like DNA-binding domains"/>
    <property type="match status" value="1"/>
</dbReference>
<gene>
    <name evidence="3" type="ORF">IC620_15015</name>
</gene>
<feature type="region of interest" description="Disordered" evidence="1">
    <location>
        <begin position="132"/>
        <end position="154"/>
    </location>
</feature>
<comment type="caution">
    <text evidence="3">The sequence shown here is derived from an EMBL/GenBank/DDBJ whole genome shotgun (WGS) entry which is preliminary data.</text>
</comment>
<protein>
    <submittedName>
        <fullName evidence="3">Helix-turn-helix domain-containing protein</fullName>
    </submittedName>
</protein>
<dbReference type="InterPro" id="IPR010982">
    <property type="entry name" value="Lambda_DNA-bd_dom_sf"/>
</dbReference>
<sequence length="317" mass="35774">MSIEIGGRLRQARLKLGLEIEDIEAKTKIDKKHLIALENGQFDSLPSPIYVRSYLRSFANAVGENPQNLLRMIRMDVTGSFDVKRLNERVSNTNTKLLPARQTISYEPQVENLLKRDFRKIEGNSIETISNDTSSSVSMTVPSRQISKMETKRTKSQSNKDTLFGRFYNWILLIGFGTLVVAATLVGMYVYDTGKNEVVPKSTENIEAVEQEPLLTLLKSSPSGRTDYYELVFADQVELEIVSVDGGVAKVAFRKQEVGDILKEIEVSANQTYSQSFDHDVWVHIDQPANIKMTVNDVGTINTNYNQEKTIKITKQN</sequence>
<organism evidence="3 4">
    <name type="scientific">Polycladospora coralii</name>
    <dbReference type="NCBI Taxonomy" id="2771432"/>
    <lineage>
        <taxon>Bacteria</taxon>
        <taxon>Bacillati</taxon>
        <taxon>Bacillota</taxon>
        <taxon>Bacilli</taxon>
        <taxon>Bacillales</taxon>
        <taxon>Thermoactinomycetaceae</taxon>
        <taxon>Polycladospora</taxon>
    </lineage>
</organism>
<name>A0A926NB59_9BACL</name>
<evidence type="ECO:0000256" key="1">
    <source>
        <dbReference type="SAM" id="MobiDB-lite"/>
    </source>
</evidence>
<keyword evidence="2" id="KW-0812">Transmembrane</keyword>
<feature type="transmembrane region" description="Helical" evidence="2">
    <location>
        <begin position="167"/>
        <end position="191"/>
    </location>
</feature>
<dbReference type="InterPro" id="IPR001387">
    <property type="entry name" value="Cro/C1-type_HTH"/>
</dbReference>
<proteinExistence type="predicted"/>
<dbReference type="EMBL" id="JACXAH010000031">
    <property type="protein sequence ID" value="MBD1373656.1"/>
    <property type="molecule type" value="Genomic_DNA"/>
</dbReference>
<dbReference type="CDD" id="cd00093">
    <property type="entry name" value="HTH_XRE"/>
    <property type="match status" value="1"/>
</dbReference>
<accession>A0A926NB59</accession>